<reference evidence="2" key="1">
    <citation type="submission" date="2025-08" db="UniProtKB">
        <authorList>
            <consortium name="RefSeq"/>
        </authorList>
    </citation>
    <scope>IDENTIFICATION</scope>
</reference>
<sequence length="417" mass="48374">MTQGGGSRKEATKPRNLLSTRRTTRLGTWNVRTMYEAGKALQVAREMEAYQLDILGLCETRWTNAGECQLASGETVLYSGHLEKNSPHTEGVGILLSTHAKMALIGWKTEGPRLISAEFRSHKKDINFHVIQGYASTNDKDQDVKETFYKMLLNTIDQIHKSTWVSPDQQTENQIDHICVNKKDRRSMRDFRVYRKCRRSFGQNLLISTIRQKLKRRQGIVNNHRHRYNVEFLREPSSREEFNVAVKNRFQVLETLGEDSSVKETWQAIKEGWTTVCQEVLGKQKREHKPWISATTLRKIEDRKKKNDQVNRSKTRAAKAKAQEEYTKAIKEVKVSVRQDKRNYVDDLAREAQEAAGAGNMRGLYETTKKLAGRYKNAGVPVKDKEGRLFTNPDEQKERWKEHFKELLNRPRPEKTV</sequence>
<dbReference type="InterPro" id="IPR036691">
    <property type="entry name" value="Endo/exonu/phosph_ase_sf"/>
</dbReference>
<keyword evidence="1" id="KW-1185">Reference proteome</keyword>
<dbReference type="RefSeq" id="XP_012943956.1">
    <property type="nucleotide sequence ID" value="XM_013088502.1"/>
</dbReference>
<proteinExistence type="predicted"/>
<name>A0ABM1AAG0_APLCA</name>
<dbReference type="SUPFAM" id="SSF56219">
    <property type="entry name" value="DNase I-like"/>
    <property type="match status" value="1"/>
</dbReference>
<evidence type="ECO:0000313" key="2">
    <source>
        <dbReference type="RefSeq" id="XP_012943956.1"/>
    </source>
</evidence>
<gene>
    <name evidence="2" type="primary">LOC106013270</name>
</gene>
<accession>A0ABM1AAG0</accession>
<organism evidence="1 2">
    <name type="scientific">Aplysia californica</name>
    <name type="common">California sea hare</name>
    <dbReference type="NCBI Taxonomy" id="6500"/>
    <lineage>
        <taxon>Eukaryota</taxon>
        <taxon>Metazoa</taxon>
        <taxon>Spiralia</taxon>
        <taxon>Lophotrochozoa</taxon>
        <taxon>Mollusca</taxon>
        <taxon>Gastropoda</taxon>
        <taxon>Heterobranchia</taxon>
        <taxon>Euthyneura</taxon>
        <taxon>Tectipleura</taxon>
        <taxon>Aplysiida</taxon>
        <taxon>Aplysioidea</taxon>
        <taxon>Aplysiidae</taxon>
        <taxon>Aplysia</taxon>
    </lineage>
</organism>
<evidence type="ECO:0000313" key="1">
    <source>
        <dbReference type="Proteomes" id="UP000694888"/>
    </source>
</evidence>
<dbReference type="CDD" id="cd09076">
    <property type="entry name" value="L1-EN"/>
    <property type="match status" value="1"/>
</dbReference>
<dbReference type="Gene3D" id="3.60.10.10">
    <property type="entry name" value="Endonuclease/exonuclease/phosphatase"/>
    <property type="match status" value="1"/>
</dbReference>
<dbReference type="GeneID" id="106013270"/>
<protein>
    <submittedName>
        <fullName evidence="2">Uncharacterized protein LOC106013270</fullName>
    </submittedName>
</protein>
<dbReference type="Proteomes" id="UP000694888">
    <property type="component" value="Unplaced"/>
</dbReference>